<reference evidence="2 3" key="1">
    <citation type="submission" date="2015-09" db="EMBL/GenBank/DDBJ databases">
        <authorList>
            <consortium name="Pathogen Informatics"/>
        </authorList>
    </citation>
    <scope>NUCLEOTIDE SEQUENCE [LARGE SCALE GENOMIC DNA]</scope>
    <source>
        <strain evidence="2 3">2789STDY5608854</strain>
    </source>
</reference>
<protein>
    <recommendedName>
        <fullName evidence="1">Ig-like domain-containing protein</fullName>
    </recommendedName>
</protein>
<evidence type="ECO:0000313" key="2">
    <source>
        <dbReference type="EMBL" id="CUN76635.1"/>
    </source>
</evidence>
<sequence length="79" mass="8857">MLSWMRQARDRFCIQLGCSPPSLEPSTSMTWAVSTPSIRVTALYTVPSSPTRASRWTSSTILMEGYCSRYRCTASAERS</sequence>
<dbReference type="EMBL" id="CYZT01000015">
    <property type="protein sequence ID" value="CUN76635.1"/>
    <property type="molecule type" value="Genomic_DNA"/>
</dbReference>
<organism evidence="2 3">
    <name type="scientific">Flavonifractor plautii</name>
    <name type="common">Fusobacterium plautii</name>
    <dbReference type="NCBI Taxonomy" id="292800"/>
    <lineage>
        <taxon>Bacteria</taxon>
        <taxon>Bacillati</taxon>
        <taxon>Bacillota</taxon>
        <taxon>Clostridia</taxon>
        <taxon>Eubacteriales</taxon>
        <taxon>Oscillospiraceae</taxon>
        <taxon>Flavonifractor</taxon>
    </lineage>
</organism>
<dbReference type="PROSITE" id="PS50835">
    <property type="entry name" value="IG_LIKE"/>
    <property type="match status" value="1"/>
</dbReference>
<accession>A0A173ZN55</accession>
<feature type="domain" description="Ig-like" evidence="1">
    <location>
        <begin position="1"/>
        <end position="79"/>
    </location>
</feature>
<evidence type="ECO:0000313" key="3">
    <source>
        <dbReference type="Proteomes" id="UP000095746"/>
    </source>
</evidence>
<proteinExistence type="predicted"/>
<gene>
    <name evidence="2" type="ORF">ERS852411_00451</name>
</gene>
<name>A0A173ZN55_FLAPL</name>
<dbReference type="Proteomes" id="UP000095746">
    <property type="component" value="Unassembled WGS sequence"/>
</dbReference>
<dbReference type="InterPro" id="IPR007110">
    <property type="entry name" value="Ig-like_dom"/>
</dbReference>
<dbReference type="AlphaFoldDB" id="A0A173ZN55"/>
<evidence type="ECO:0000259" key="1">
    <source>
        <dbReference type="PROSITE" id="PS50835"/>
    </source>
</evidence>